<reference evidence="7" key="1">
    <citation type="journal article" date="2017" name="Nat. Commun.">
        <title>The North American bullfrog draft genome provides insight into hormonal regulation of long noncoding RNA.</title>
        <authorList>
            <person name="Hammond S.A."/>
            <person name="Warren R.L."/>
            <person name="Vandervalk B.P."/>
            <person name="Kucuk E."/>
            <person name="Khan H."/>
            <person name="Gibb E.A."/>
            <person name="Pandoh P."/>
            <person name="Kirk H."/>
            <person name="Zhao Y."/>
            <person name="Jones M."/>
            <person name="Mungall A.J."/>
            <person name="Coope R."/>
            <person name="Pleasance S."/>
            <person name="Moore R.A."/>
            <person name="Holt R.A."/>
            <person name="Round J.M."/>
            <person name="Ohora S."/>
            <person name="Walle B.V."/>
            <person name="Veldhoen N."/>
            <person name="Helbing C.C."/>
            <person name="Birol I."/>
        </authorList>
    </citation>
    <scope>NUCLEOTIDE SEQUENCE [LARGE SCALE GENOMIC DNA]</scope>
</reference>
<comment type="subcellular location">
    <subcellularLocation>
        <location evidence="1">Cytoplasm</location>
    </subcellularLocation>
</comment>
<dbReference type="Pfam" id="PF13513">
    <property type="entry name" value="HEAT_EZ"/>
    <property type="match status" value="1"/>
</dbReference>
<keyword evidence="2" id="KW-0813">Transport</keyword>
<keyword evidence="4" id="KW-0677">Repeat</keyword>
<dbReference type="AlphaFoldDB" id="A0A2G9RRX9"/>
<organism evidence="6 7">
    <name type="scientific">Aquarana catesbeiana</name>
    <name type="common">American bullfrog</name>
    <name type="synonym">Rana catesbeiana</name>
    <dbReference type="NCBI Taxonomy" id="8400"/>
    <lineage>
        <taxon>Eukaryota</taxon>
        <taxon>Metazoa</taxon>
        <taxon>Chordata</taxon>
        <taxon>Craniata</taxon>
        <taxon>Vertebrata</taxon>
        <taxon>Euteleostomi</taxon>
        <taxon>Amphibia</taxon>
        <taxon>Batrachia</taxon>
        <taxon>Anura</taxon>
        <taxon>Neobatrachia</taxon>
        <taxon>Ranoidea</taxon>
        <taxon>Ranidae</taxon>
        <taxon>Aquarana</taxon>
    </lineage>
</organism>
<keyword evidence="3" id="KW-0963">Cytoplasm</keyword>
<evidence type="ECO:0000256" key="5">
    <source>
        <dbReference type="ARBA" id="ARBA00022927"/>
    </source>
</evidence>
<dbReference type="Gene3D" id="1.25.10.10">
    <property type="entry name" value="Leucine-rich Repeat Variant"/>
    <property type="match status" value="1"/>
</dbReference>
<dbReference type="OrthoDB" id="543373at2759"/>
<evidence type="ECO:0000256" key="4">
    <source>
        <dbReference type="ARBA" id="ARBA00022737"/>
    </source>
</evidence>
<dbReference type="SUPFAM" id="SSF48371">
    <property type="entry name" value="ARM repeat"/>
    <property type="match status" value="1"/>
</dbReference>
<keyword evidence="5" id="KW-0653">Protein transport</keyword>
<name>A0A2G9RRX9_AQUCT</name>
<evidence type="ECO:0000313" key="6">
    <source>
        <dbReference type="EMBL" id="PIO30666.1"/>
    </source>
</evidence>
<dbReference type="GO" id="GO:0005737">
    <property type="term" value="C:cytoplasm"/>
    <property type="evidence" value="ECO:0007669"/>
    <property type="project" value="UniProtKB-SubCell"/>
</dbReference>
<dbReference type="GO" id="GO:0006606">
    <property type="term" value="P:protein import into nucleus"/>
    <property type="evidence" value="ECO:0007669"/>
    <property type="project" value="InterPro"/>
</dbReference>
<dbReference type="PANTHER" id="PTHR10527">
    <property type="entry name" value="IMPORTIN BETA"/>
    <property type="match status" value="1"/>
</dbReference>
<evidence type="ECO:0000256" key="3">
    <source>
        <dbReference type="ARBA" id="ARBA00022490"/>
    </source>
</evidence>
<proteinExistence type="predicted"/>
<dbReference type="EMBL" id="KV936845">
    <property type="protein sequence ID" value="PIO30666.1"/>
    <property type="molecule type" value="Genomic_DNA"/>
</dbReference>
<evidence type="ECO:0008006" key="8">
    <source>
        <dbReference type="Google" id="ProtNLM"/>
    </source>
</evidence>
<dbReference type="InterPro" id="IPR016024">
    <property type="entry name" value="ARM-type_fold"/>
</dbReference>
<gene>
    <name evidence="6" type="ORF">AB205_0044090</name>
</gene>
<evidence type="ECO:0000256" key="2">
    <source>
        <dbReference type="ARBA" id="ARBA00022448"/>
    </source>
</evidence>
<protein>
    <recommendedName>
        <fullName evidence="8">TOG domain-containing protein</fullName>
    </recommendedName>
</protein>
<dbReference type="InterPro" id="IPR040122">
    <property type="entry name" value="Importin_beta"/>
</dbReference>
<sequence length="128" mass="14358">MALSAIGEGCHQQMESILNEMVNFVLLFLQDPHPRVRYAACNAIGQMATDFAPAFQKKFHEKVIASLLQTMEDQANPRVQAHAAAALINFTEDCPKSLLVPYLDNLVKHLHSIMVVKLQEENGLMQRL</sequence>
<keyword evidence="7" id="KW-1185">Reference proteome</keyword>
<accession>A0A2G9RRX9</accession>
<dbReference type="InterPro" id="IPR011989">
    <property type="entry name" value="ARM-like"/>
</dbReference>
<evidence type="ECO:0000256" key="1">
    <source>
        <dbReference type="ARBA" id="ARBA00004496"/>
    </source>
</evidence>
<evidence type="ECO:0000313" key="7">
    <source>
        <dbReference type="Proteomes" id="UP000228934"/>
    </source>
</evidence>
<dbReference type="Proteomes" id="UP000228934">
    <property type="component" value="Unassembled WGS sequence"/>
</dbReference>